<organism evidence="7">
    <name type="scientific">Physcomitrium patens</name>
    <name type="common">Spreading-leaved earth moss</name>
    <name type="synonym">Physcomitrella patens</name>
    <dbReference type="NCBI Taxonomy" id="3218"/>
    <lineage>
        <taxon>Eukaryota</taxon>
        <taxon>Viridiplantae</taxon>
        <taxon>Streptophyta</taxon>
        <taxon>Embryophyta</taxon>
        <taxon>Bryophyta</taxon>
        <taxon>Bryophytina</taxon>
        <taxon>Bryopsida</taxon>
        <taxon>Funariidae</taxon>
        <taxon>Funariales</taxon>
        <taxon>Funariaceae</taxon>
        <taxon>Physcomitrium</taxon>
    </lineage>
</organism>
<dbReference type="GO" id="GO:0006777">
    <property type="term" value="P:Mo-molybdopterin cofactor biosynthetic process"/>
    <property type="evidence" value="ECO:0000318"/>
    <property type="project" value="GO_Central"/>
</dbReference>
<reference evidence="8" key="3">
    <citation type="submission" date="2020-12" db="UniProtKB">
        <authorList>
            <consortium name="EnsemblPlants"/>
        </authorList>
    </citation>
    <scope>IDENTIFICATION</scope>
</reference>
<dbReference type="GO" id="GO:0030366">
    <property type="term" value="F:molybdopterin synthase activity"/>
    <property type="evidence" value="ECO:0007669"/>
    <property type="project" value="UniProtKB-UniRule"/>
</dbReference>
<dbReference type="STRING" id="3218.A9U0K0"/>
<evidence type="ECO:0000256" key="3">
    <source>
        <dbReference type="ARBA" id="ARBA00022553"/>
    </source>
</evidence>
<dbReference type="EnsemblPlants" id="Pp3c24_14090V3.1">
    <property type="protein sequence ID" value="PAC:32910231.CDS.1"/>
    <property type="gene ID" value="Pp3c24_14090"/>
</dbReference>
<dbReference type="GO" id="GO:1990140">
    <property type="term" value="C:molybdopterin synthase complex"/>
    <property type="evidence" value="ECO:0007669"/>
    <property type="project" value="UniProtKB-UniRule"/>
</dbReference>
<dbReference type="InterPro" id="IPR028887">
    <property type="entry name" value="MOCS2A_euk"/>
</dbReference>
<dbReference type="NCBIfam" id="TIGR01682">
    <property type="entry name" value="moaD"/>
    <property type="match status" value="1"/>
</dbReference>
<dbReference type="InterPro" id="IPR016155">
    <property type="entry name" value="Mopterin_synth/thiamin_S_b"/>
</dbReference>
<dbReference type="HAMAP" id="MF_03051">
    <property type="entry name" value="MOCS2A"/>
    <property type="match status" value="1"/>
</dbReference>
<dbReference type="FunCoup" id="A9U0K0">
    <property type="interactions" value="31"/>
</dbReference>
<dbReference type="SUPFAM" id="SSF54285">
    <property type="entry name" value="MoaD/ThiS"/>
    <property type="match status" value="1"/>
</dbReference>
<keyword evidence="2 6" id="KW-0963">Cytoplasm</keyword>
<dbReference type="GeneID" id="112276832"/>
<dbReference type="FunFam" id="3.10.20.30:FF:000010">
    <property type="entry name" value="Molybdopterin synthase sulfur carrier subunit"/>
    <property type="match status" value="1"/>
</dbReference>
<dbReference type="EMBL" id="ABEU02000024">
    <property type="protein sequence ID" value="PNR28467.1"/>
    <property type="molecule type" value="Genomic_DNA"/>
</dbReference>
<feature type="modified residue" description="Glycyl adenylate; alternate" evidence="6">
    <location>
        <position position="97"/>
    </location>
</feature>
<dbReference type="InterPro" id="IPR012675">
    <property type="entry name" value="Beta-grasp_dom_sf"/>
</dbReference>
<evidence type="ECO:0000256" key="4">
    <source>
        <dbReference type="ARBA" id="ARBA00022741"/>
    </source>
</evidence>
<sequence length="97" mass="10402">MEGSQQEYVGSGKEKVGEVQALLFAKAQELAGVSQITLEIQKGWTTANCFEAVMTKYPALKAIRSCMMVALNHDYVTEPVAVKDGDELALIPPISGG</sequence>
<dbReference type="GO" id="GO:0009734">
    <property type="term" value="P:auxin-activated signaling pathway"/>
    <property type="evidence" value="ECO:0007669"/>
    <property type="project" value="EnsemblPlants"/>
</dbReference>
<keyword evidence="4 6" id="KW-0547">Nucleotide-binding</keyword>
<name>A9U0K0_PHYPA</name>
<dbReference type="OMA" id="HVLFFAK"/>
<dbReference type="Gramene" id="Pp3c24_14090V3.1">
    <property type="protein sequence ID" value="PAC:32910231.CDS.1"/>
    <property type="gene ID" value="Pp3c24_14090"/>
</dbReference>
<dbReference type="Gramene" id="Pp3c24_14090V3.2">
    <property type="protein sequence ID" value="PAC:32910232.CDS.1"/>
    <property type="gene ID" value="Pp3c24_14090"/>
</dbReference>
<comment type="subunit">
    <text evidence="6">Heterotetramer; composed of 2 small (MOCS2A) and 2 large (MOCS2B) subunits.</text>
</comment>
<comment type="subcellular location">
    <subcellularLocation>
        <location evidence="6">Cytoplasm</location>
    </subcellularLocation>
</comment>
<dbReference type="PANTHER" id="PTHR33359">
    <property type="entry name" value="MOLYBDOPTERIN SYNTHASE SULFUR CARRIER SUBUNIT"/>
    <property type="match status" value="1"/>
</dbReference>
<dbReference type="PaxDb" id="3218-PP1S403_17V6.1"/>
<dbReference type="RefSeq" id="XP_024364343.1">
    <property type="nucleotide sequence ID" value="XM_024508575.2"/>
</dbReference>
<dbReference type="HOGENOM" id="CLU_114601_4_3_1"/>
<evidence type="ECO:0000256" key="1">
    <source>
        <dbReference type="ARBA" id="ARBA00005046"/>
    </source>
</evidence>
<comment type="pathway">
    <text evidence="1 6">Cofactor biosynthesis; molybdopterin biosynthesis.</text>
</comment>
<reference evidence="7 9" key="1">
    <citation type="journal article" date="2008" name="Science">
        <title>The Physcomitrella genome reveals evolutionary insights into the conquest of land by plants.</title>
        <authorList>
            <person name="Rensing S."/>
            <person name="Lang D."/>
            <person name="Zimmer A."/>
            <person name="Terry A."/>
            <person name="Salamov A."/>
            <person name="Shapiro H."/>
            <person name="Nishiyama T."/>
            <person name="Perroud P.-F."/>
            <person name="Lindquist E."/>
            <person name="Kamisugi Y."/>
            <person name="Tanahashi T."/>
            <person name="Sakakibara K."/>
            <person name="Fujita T."/>
            <person name="Oishi K."/>
            <person name="Shin-I T."/>
            <person name="Kuroki Y."/>
            <person name="Toyoda A."/>
            <person name="Suzuki Y."/>
            <person name="Hashimoto A."/>
            <person name="Yamaguchi K."/>
            <person name="Sugano A."/>
            <person name="Kohara Y."/>
            <person name="Fujiyama A."/>
            <person name="Anterola A."/>
            <person name="Aoki S."/>
            <person name="Ashton N."/>
            <person name="Barbazuk W.B."/>
            <person name="Barker E."/>
            <person name="Bennetzen J."/>
            <person name="Bezanilla M."/>
            <person name="Blankenship R."/>
            <person name="Cho S.H."/>
            <person name="Dutcher S."/>
            <person name="Estelle M."/>
            <person name="Fawcett J.A."/>
            <person name="Gundlach H."/>
            <person name="Hanada K."/>
            <person name="Heyl A."/>
            <person name="Hicks K.A."/>
            <person name="Hugh J."/>
            <person name="Lohr M."/>
            <person name="Mayer K."/>
            <person name="Melkozernov A."/>
            <person name="Murata T."/>
            <person name="Nelson D."/>
            <person name="Pils B."/>
            <person name="Prigge M."/>
            <person name="Reiss B."/>
            <person name="Renner T."/>
            <person name="Rombauts S."/>
            <person name="Rushton P."/>
            <person name="Sanderfoot A."/>
            <person name="Schween G."/>
            <person name="Shiu S.-H."/>
            <person name="Stueber K."/>
            <person name="Theodoulou F.L."/>
            <person name="Tu H."/>
            <person name="Van de Peer Y."/>
            <person name="Verrier P.J."/>
            <person name="Waters E."/>
            <person name="Wood A."/>
            <person name="Yang L."/>
            <person name="Cove D."/>
            <person name="Cuming A."/>
            <person name="Hasebe M."/>
            <person name="Lucas S."/>
            <person name="Mishler D.B."/>
            <person name="Reski R."/>
            <person name="Grigoriev I."/>
            <person name="Quatrano R.S."/>
            <person name="Boore J.L."/>
        </authorList>
    </citation>
    <scope>NUCLEOTIDE SEQUENCE [LARGE SCALE GENOMIC DNA]</scope>
    <source>
        <strain evidence="8 9">cv. Gransden 2004</strain>
    </source>
</reference>
<comment type="function">
    <text evidence="6">Acts as a sulfur carrier required for molybdopterin biosynthesis. Component of the molybdopterin synthase complex that catalyzes the conversion of precursor Z into molybdopterin by mediating the incorporation of 2 sulfur atoms into precursor Z to generate a dithiolene group. In the complex, serves as sulfur donor by being thiocarboxylated (-COSH) at its C-terminus by MOCS3. After interaction with MOCS2B, the sulfur is then transferred to precursor Z to form molybdopterin.</text>
</comment>
<evidence type="ECO:0000313" key="7">
    <source>
        <dbReference type="EMBL" id="PNR28467.1"/>
    </source>
</evidence>
<dbReference type="Gene3D" id="3.10.20.30">
    <property type="match status" value="1"/>
</dbReference>
<evidence type="ECO:0000313" key="8">
    <source>
        <dbReference type="EnsemblPlants" id="PAC:32910231.CDS.1"/>
    </source>
</evidence>
<accession>A9U0K0</accession>
<evidence type="ECO:0000256" key="5">
    <source>
        <dbReference type="ARBA" id="ARBA00023150"/>
    </source>
</evidence>
<gene>
    <name evidence="8" type="primary">LOC112276832</name>
    <name evidence="7" type="ORF">PHYPA_029059</name>
</gene>
<evidence type="ECO:0000256" key="2">
    <source>
        <dbReference type="ARBA" id="ARBA00022490"/>
    </source>
</evidence>
<keyword evidence="3 6" id="KW-0597">Phosphoprotein</keyword>
<proteinExistence type="inferred from homology"/>
<reference evidence="7 9" key="2">
    <citation type="journal article" date="2018" name="Plant J.">
        <title>The Physcomitrella patens chromosome-scale assembly reveals moss genome structure and evolution.</title>
        <authorList>
            <person name="Lang D."/>
            <person name="Ullrich K.K."/>
            <person name="Murat F."/>
            <person name="Fuchs J."/>
            <person name="Jenkins J."/>
            <person name="Haas F.B."/>
            <person name="Piednoel M."/>
            <person name="Gundlach H."/>
            <person name="Van Bel M."/>
            <person name="Meyberg R."/>
            <person name="Vives C."/>
            <person name="Morata J."/>
            <person name="Symeonidi A."/>
            <person name="Hiss M."/>
            <person name="Muchero W."/>
            <person name="Kamisugi Y."/>
            <person name="Saleh O."/>
            <person name="Blanc G."/>
            <person name="Decker E.L."/>
            <person name="van Gessel N."/>
            <person name="Grimwood J."/>
            <person name="Hayes R.D."/>
            <person name="Graham S.W."/>
            <person name="Gunter L.E."/>
            <person name="McDaniel S.F."/>
            <person name="Hoernstein S.N.W."/>
            <person name="Larsson A."/>
            <person name="Li F.W."/>
            <person name="Perroud P.F."/>
            <person name="Phillips J."/>
            <person name="Ranjan P."/>
            <person name="Rokshar D.S."/>
            <person name="Rothfels C.J."/>
            <person name="Schneider L."/>
            <person name="Shu S."/>
            <person name="Stevenson D.W."/>
            <person name="Thummler F."/>
            <person name="Tillich M."/>
            <person name="Villarreal Aguilar J.C."/>
            <person name="Widiez T."/>
            <person name="Wong G.K."/>
            <person name="Wymore A."/>
            <person name="Zhang Y."/>
            <person name="Zimmer A.D."/>
            <person name="Quatrano R.S."/>
            <person name="Mayer K.F.X."/>
            <person name="Goodstein D."/>
            <person name="Casacuberta J.M."/>
            <person name="Vandepoele K."/>
            <person name="Reski R."/>
            <person name="Cuming A.C."/>
            <person name="Tuskan G.A."/>
            <person name="Maumus F."/>
            <person name="Salse J."/>
            <person name="Schmutz J."/>
            <person name="Rensing S.A."/>
        </authorList>
    </citation>
    <scope>NUCLEOTIDE SEQUENCE [LARGE SCALE GENOMIC DNA]</scope>
    <source>
        <strain evidence="8 9">cv. Gransden 2004</strain>
    </source>
</reference>
<dbReference type="Proteomes" id="UP000006727">
    <property type="component" value="Chromosome 24"/>
</dbReference>
<dbReference type="UniPathway" id="UPA00344"/>
<dbReference type="InterPro" id="IPR003749">
    <property type="entry name" value="ThiS/MoaD-like"/>
</dbReference>
<comment type="similarity">
    <text evidence="6">Belongs to the MoaD family. MOCS2A subfamily.</text>
</comment>
<dbReference type="Pfam" id="PF02597">
    <property type="entry name" value="ThiS"/>
    <property type="match status" value="1"/>
</dbReference>
<dbReference type="eggNOG" id="KOG3474">
    <property type="taxonomic scope" value="Eukaryota"/>
</dbReference>
<evidence type="ECO:0000256" key="6">
    <source>
        <dbReference type="HAMAP-Rule" id="MF_03051"/>
    </source>
</evidence>
<dbReference type="GO" id="GO:0000166">
    <property type="term" value="F:nucleotide binding"/>
    <property type="evidence" value="ECO:0007669"/>
    <property type="project" value="UniProtKB-KW"/>
</dbReference>
<dbReference type="CDD" id="cd00754">
    <property type="entry name" value="Ubl_MoaD"/>
    <property type="match status" value="1"/>
</dbReference>
<protein>
    <recommendedName>
        <fullName evidence="6">Molybdopterin synthase sulfur carrier subunit</fullName>
    </recommendedName>
    <alternativeName>
        <fullName evidence="6">Molybdenum cofactor synthesis protein 2 small subunit</fullName>
    </alternativeName>
    <alternativeName>
        <fullName evidence="6">Molybdenum cofactor synthesis protein 2A</fullName>
        <shortName evidence="6">MOCS2A</shortName>
    </alternativeName>
    <alternativeName>
        <fullName evidence="6">Sulfur carrier protein MOCS2A</fullName>
    </alternativeName>
</protein>
<dbReference type="GO" id="GO:1990133">
    <property type="term" value="C:molybdopterin adenylyltransferase complex"/>
    <property type="evidence" value="ECO:0000318"/>
    <property type="project" value="GO_Central"/>
</dbReference>
<dbReference type="EnsemblPlants" id="Pp3c24_14090V3.2">
    <property type="protein sequence ID" value="PAC:32910232.CDS.1"/>
    <property type="gene ID" value="Pp3c24_14090"/>
</dbReference>
<dbReference type="OrthoDB" id="5531344at2759"/>
<dbReference type="AlphaFoldDB" id="A9U0K0"/>
<comment type="PTM">
    <text evidence="6">C-terminal thiocarboxylation occurs in 2 steps, it is first acyl-adenylated (-COAMP) via the hesA/moeB/thiF part of MOCS3, then thiocarboxylated (-COSH) via the rhodanese domain of MOCS3.</text>
</comment>
<keyword evidence="9" id="KW-1185">Reference proteome</keyword>
<feature type="modified residue" description="1-thioglycine; alternate" evidence="6">
    <location>
        <position position="97"/>
    </location>
</feature>
<dbReference type="KEGG" id="ppp:112276832"/>
<evidence type="ECO:0000313" key="9">
    <source>
        <dbReference type="Proteomes" id="UP000006727"/>
    </source>
</evidence>
<keyword evidence="5 6" id="KW-0501">Molybdenum cofactor biosynthesis</keyword>
<dbReference type="InterPro" id="IPR044672">
    <property type="entry name" value="MOCS2A"/>
</dbReference>
<dbReference type="PANTHER" id="PTHR33359:SF1">
    <property type="entry name" value="MOLYBDOPTERIN SYNTHASE SULFUR CARRIER SUBUNIT"/>
    <property type="match status" value="1"/>
</dbReference>